<reference evidence="3" key="1">
    <citation type="submission" date="2011-12" db="EMBL/GenBank/DDBJ databases">
        <title>Complete sequence of Clostridium clariflavum DSM 19732.</title>
        <authorList>
            <consortium name="US DOE Joint Genome Institute"/>
            <person name="Lucas S."/>
            <person name="Han J."/>
            <person name="Lapidus A."/>
            <person name="Cheng J.-F."/>
            <person name="Goodwin L."/>
            <person name="Pitluck S."/>
            <person name="Peters L."/>
            <person name="Teshima H."/>
            <person name="Detter J.C."/>
            <person name="Han C."/>
            <person name="Tapia R."/>
            <person name="Land M."/>
            <person name="Hauser L."/>
            <person name="Kyrpides N."/>
            <person name="Ivanova N."/>
            <person name="Pagani I."/>
            <person name="Kitzmiller T."/>
            <person name="Lynd L."/>
            <person name="Izquierdo J."/>
            <person name="Woyke T."/>
        </authorList>
    </citation>
    <scope>NUCLEOTIDE SEQUENCE [LARGE SCALE GENOMIC DNA]</scope>
    <source>
        <strain evidence="3">DSM 19732 / NBRC 101661 / EBR45</strain>
    </source>
</reference>
<dbReference type="AlphaFoldDB" id="G8LTD0"/>
<dbReference type="OrthoDB" id="7375722at2"/>
<dbReference type="HOGENOM" id="CLU_1394204_0_0_9"/>
<dbReference type="eggNOG" id="ENOG5030T4A">
    <property type="taxonomic scope" value="Bacteria"/>
</dbReference>
<keyword evidence="1" id="KW-1133">Transmembrane helix</keyword>
<proteinExistence type="predicted"/>
<sequence precursor="true">MKTKVSKPSRKLYFVSLGLLLLGMVLFFIVLIQGIYSTINVLDTRIIVPGTSIIELRETGKYSVFWEYESVIDGKVFQTDSINGLKCTLMKVNTGELITLENPSVNSSYSVEGREGKNIYEFNISEAGKYELKAWYENGKSEETVLAIGKGFGMTIVRTVLISTIILFVTLGTSISIFIITFRRRKAESVEEFME</sequence>
<feature type="transmembrane region" description="Helical" evidence="1">
    <location>
        <begin position="160"/>
        <end position="182"/>
    </location>
</feature>
<reference evidence="2 3" key="2">
    <citation type="journal article" date="2012" name="Stand. Genomic Sci.">
        <title>Complete Genome Sequence of Clostridium clariflavum DSM 19732.</title>
        <authorList>
            <person name="Izquierdo J.A."/>
            <person name="Goodwin L."/>
            <person name="Davenport K.W."/>
            <person name="Teshima H."/>
            <person name="Bruce D."/>
            <person name="Detter C."/>
            <person name="Tapia R."/>
            <person name="Han S."/>
            <person name="Land M."/>
            <person name="Hauser L."/>
            <person name="Jeffries C.D."/>
            <person name="Han J."/>
            <person name="Pitluck S."/>
            <person name="Nolan M."/>
            <person name="Chen A."/>
            <person name="Huntemann M."/>
            <person name="Mavromatis K."/>
            <person name="Mikhailova N."/>
            <person name="Liolios K."/>
            <person name="Woyke T."/>
            <person name="Lynd L.R."/>
        </authorList>
    </citation>
    <scope>NUCLEOTIDE SEQUENCE [LARGE SCALE GENOMIC DNA]</scope>
    <source>
        <strain evidence="3">DSM 19732 / NBRC 101661 / EBR45</strain>
    </source>
</reference>
<dbReference type="KEGG" id="ccl:Clocl_1768"/>
<organism evidence="2 3">
    <name type="scientific">Acetivibrio clariflavus (strain DSM 19732 / NBRC 101661 / EBR45)</name>
    <name type="common">Clostridium clariflavum</name>
    <dbReference type="NCBI Taxonomy" id="720554"/>
    <lineage>
        <taxon>Bacteria</taxon>
        <taxon>Bacillati</taxon>
        <taxon>Bacillota</taxon>
        <taxon>Clostridia</taxon>
        <taxon>Eubacteriales</taxon>
        <taxon>Oscillospiraceae</taxon>
        <taxon>Acetivibrio</taxon>
    </lineage>
</organism>
<evidence type="ECO:0000313" key="3">
    <source>
        <dbReference type="Proteomes" id="UP000005435"/>
    </source>
</evidence>
<keyword evidence="1" id="KW-0812">Transmembrane</keyword>
<dbReference type="RefSeq" id="WP_014254963.1">
    <property type="nucleotide sequence ID" value="NC_016627.1"/>
</dbReference>
<dbReference type="Proteomes" id="UP000005435">
    <property type="component" value="Chromosome"/>
</dbReference>
<dbReference type="EMBL" id="CP003065">
    <property type="protein sequence ID" value="AEV68377.1"/>
    <property type="molecule type" value="Genomic_DNA"/>
</dbReference>
<keyword evidence="3" id="KW-1185">Reference proteome</keyword>
<evidence type="ECO:0000256" key="1">
    <source>
        <dbReference type="SAM" id="Phobius"/>
    </source>
</evidence>
<evidence type="ECO:0000313" key="2">
    <source>
        <dbReference type="EMBL" id="AEV68377.1"/>
    </source>
</evidence>
<name>G8LTD0_ACECE</name>
<protein>
    <submittedName>
        <fullName evidence="2">Uncharacterized protein</fullName>
    </submittedName>
</protein>
<keyword evidence="1" id="KW-0472">Membrane</keyword>
<feature type="transmembrane region" description="Helical" evidence="1">
    <location>
        <begin position="12"/>
        <end position="36"/>
    </location>
</feature>
<accession>G8LTD0</accession>
<gene>
    <name evidence="2" type="ordered locus">Clocl_1768</name>
</gene>